<dbReference type="SUPFAM" id="SSF54523">
    <property type="entry name" value="Pili subunits"/>
    <property type="match status" value="1"/>
</dbReference>
<feature type="region of interest" description="Disordered" evidence="1">
    <location>
        <begin position="1"/>
        <end position="20"/>
    </location>
</feature>
<evidence type="ECO:0000256" key="1">
    <source>
        <dbReference type="SAM" id="MobiDB-lite"/>
    </source>
</evidence>
<dbReference type="PROSITE" id="PS00409">
    <property type="entry name" value="PROKAR_NTER_METHYL"/>
    <property type="match status" value="1"/>
</dbReference>
<dbReference type="InterPro" id="IPR031982">
    <property type="entry name" value="PilE-like"/>
</dbReference>
<dbReference type="RefSeq" id="WP_183948719.1">
    <property type="nucleotide sequence ID" value="NZ_JACHHX010000013.1"/>
</dbReference>
<keyword evidence="4" id="KW-1185">Reference proteome</keyword>
<dbReference type="Pfam" id="PF07963">
    <property type="entry name" value="N_methyl"/>
    <property type="match status" value="1"/>
</dbReference>
<dbReference type="Proteomes" id="UP000519004">
    <property type="component" value="Unassembled WGS sequence"/>
</dbReference>
<gene>
    <name evidence="3" type="ORF">HNQ58_001956</name>
</gene>
<evidence type="ECO:0000256" key="2">
    <source>
        <dbReference type="SAM" id="Phobius"/>
    </source>
</evidence>
<evidence type="ECO:0000313" key="4">
    <source>
        <dbReference type="Proteomes" id="UP000519004"/>
    </source>
</evidence>
<sequence length="155" mass="16522">MSGFRATSRRSPVNRVRRPCGPGRPTGFTLIELLIAIAVVAILVGIAVPAYTEQAVKARRAEGKAALVEVAARLERCFTRFNAYDAPACQAAVNVASENGWYLVSAPTLTASAYTLNATPQRAQARDDTRCGTLTLTHTGVRGQSLTPPAGYACW</sequence>
<dbReference type="Pfam" id="PF16732">
    <property type="entry name" value="ComP_DUS"/>
    <property type="match status" value="1"/>
</dbReference>
<dbReference type="InterPro" id="IPR045584">
    <property type="entry name" value="Pilin-like"/>
</dbReference>
<dbReference type="PANTHER" id="PTHR30093">
    <property type="entry name" value="GENERAL SECRETION PATHWAY PROTEIN G"/>
    <property type="match status" value="1"/>
</dbReference>
<proteinExistence type="predicted"/>
<feature type="transmembrane region" description="Helical" evidence="2">
    <location>
        <begin position="28"/>
        <end position="51"/>
    </location>
</feature>
<dbReference type="Gene3D" id="3.30.700.10">
    <property type="entry name" value="Glycoprotein, Type 4 Pilin"/>
    <property type="match status" value="1"/>
</dbReference>
<dbReference type="AlphaFoldDB" id="A0A7W7Y0V9"/>
<name>A0A7W7Y0V9_9GAMM</name>
<organism evidence="3 4">
    <name type="scientific">Rehaibacterium terrae</name>
    <dbReference type="NCBI Taxonomy" id="1341696"/>
    <lineage>
        <taxon>Bacteria</taxon>
        <taxon>Pseudomonadati</taxon>
        <taxon>Pseudomonadota</taxon>
        <taxon>Gammaproteobacteria</taxon>
        <taxon>Lysobacterales</taxon>
        <taxon>Lysobacteraceae</taxon>
        <taxon>Rehaibacterium</taxon>
    </lineage>
</organism>
<accession>A0A7W7Y0V9</accession>
<protein>
    <submittedName>
        <fullName evidence="3">Type IV pilus assembly protein PilE</fullName>
    </submittedName>
</protein>
<dbReference type="PANTHER" id="PTHR30093:SF47">
    <property type="entry name" value="TYPE IV PILUS NON-CORE MINOR PILIN PILE"/>
    <property type="match status" value="1"/>
</dbReference>
<comment type="caution">
    <text evidence="3">The sequence shown here is derived from an EMBL/GenBank/DDBJ whole genome shotgun (WGS) entry which is preliminary data.</text>
</comment>
<keyword evidence="2" id="KW-1133">Transmembrane helix</keyword>
<dbReference type="GO" id="GO:0043683">
    <property type="term" value="P:type IV pilus assembly"/>
    <property type="evidence" value="ECO:0007669"/>
    <property type="project" value="InterPro"/>
</dbReference>
<dbReference type="InterPro" id="IPR012902">
    <property type="entry name" value="N_methyl_site"/>
</dbReference>
<evidence type="ECO:0000313" key="3">
    <source>
        <dbReference type="EMBL" id="MBB5016046.1"/>
    </source>
</evidence>
<dbReference type="NCBIfam" id="TIGR02532">
    <property type="entry name" value="IV_pilin_GFxxxE"/>
    <property type="match status" value="1"/>
</dbReference>
<keyword evidence="2" id="KW-0812">Transmembrane</keyword>
<reference evidence="3 4" key="1">
    <citation type="submission" date="2020-08" db="EMBL/GenBank/DDBJ databases">
        <title>Genomic Encyclopedia of Type Strains, Phase IV (KMG-IV): sequencing the most valuable type-strain genomes for metagenomic binning, comparative biology and taxonomic classification.</title>
        <authorList>
            <person name="Goeker M."/>
        </authorList>
    </citation>
    <scope>NUCLEOTIDE SEQUENCE [LARGE SCALE GENOMIC DNA]</scope>
    <source>
        <strain evidence="3 4">DSM 25897</strain>
    </source>
</reference>
<dbReference type="EMBL" id="JACHHX010000013">
    <property type="protein sequence ID" value="MBB5016046.1"/>
    <property type="molecule type" value="Genomic_DNA"/>
</dbReference>
<keyword evidence="2" id="KW-0472">Membrane</keyword>